<accession>A0A7J0DSK4</accession>
<evidence type="ECO:0000256" key="1">
    <source>
        <dbReference type="SAM" id="Phobius"/>
    </source>
</evidence>
<dbReference type="AlphaFoldDB" id="A0A7J0DSK4"/>
<sequence>MNPCALLIFYLACLPVLTLLVLSFFVLRSCPPRMKCLGIFVKHLSDAPSISATGDRSALVSSVGGSRSSSYGPSHGPNHFTAPIPLVAMEVTLPVENAPSSVHSPRVVSISEKEYHQLLVAQSSTTTTLAQTKTVASSSPWVIDSSASAHMLVLMVT</sequence>
<comment type="caution">
    <text evidence="2">The sequence shown here is derived from an EMBL/GenBank/DDBJ whole genome shotgun (WGS) entry which is preliminary data.</text>
</comment>
<evidence type="ECO:0000313" key="2">
    <source>
        <dbReference type="EMBL" id="GFS40469.1"/>
    </source>
</evidence>
<keyword evidence="1" id="KW-0472">Membrane</keyword>
<protein>
    <submittedName>
        <fullName evidence="2">Uncharacterized protein</fullName>
    </submittedName>
</protein>
<evidence type="ECO:0000313" key="3">
    <source>
        <dbReference type="Proteomes" id="UP000585474"/>
    </source>
</evidence>
<feature type="transmembrane region" description="Helical" evidence="1">
    <location>
        <begin position="6"/>
        <end position="27"/>
    </location>
</feature>
<proteinExistence type="predicted"/>
<keyword evidence="1" id="KW-1133">Transmembrane helix</keyword>
<name>A0A7J0DSK4_9ERIC</name>
<organism evidence="2 3">
    <name type="scientific">Actinidia rufa</name>
    <dbReference type="NCBI Taxonomy" id="165716"/>
    <lineage>
        <taxon>Eukaryota</taxon>
        <taxon>Viridiplantae</taxon>
        <taxon>Streptophyta</taxon>
        <taxon>Embryophyta</taxon>
        <taxon>Tracheophyta</taxon>
        <taxon>Spermatophyta</taxon>
        <taxon>Magnoliopsida</taxon>
        <taxon>eudicotyledons</taxon>
        <taxon>Gunneridae</taxon>
        <taxon>Pentapetalae</taxon>
        <taxon>asterids</taxon>
        <taxon>Ericales</taxon>
        <taxon>Actinidiaceae</taxon>
        <taxon>Actinidia</taxon>
    </lineage>
</organism>
<dbReference type="EMBL" id="BJWL01000350">
    <property type="protein sequence ID" value="GFS40469.1"/>
    <property type="molecule type" value="Genomic_DNA"/>
</dbReference>
<gene>
    <name evidence="2" type="ORF">Acr_00g0068750</name>
</gene>
<keyword evidence="1" id="KW-0812">Transmembrane</keyword>
<reference evidence="3" key="1">
    <citation type="submission" date="2019-07" db="EMBL/GenBank/DDBJ databases">
        <title>De Novo Assembly of kiwifruit Actinidia rufa.</title>
        <authorList>
            <person name="Sugita-Konishi S."/>
            <person name="Sato K."/>
            <person name="Mori E."/>
            <person name="Abe Y."/>
            <person name="Kisaki G."/>
            <person name="Hamano K."/>
            <person name="Suezawa K."/>
            <person name="Otani M."/>
            <person name="Fukuda T."/>
            <person name="Manabe T."/>
            <person name="Gomi K."/>
            <person name="Tabuchi M."/>
            <person name="Akimitsu K."/>
            <person name="Kataoka I."/>
        </authorList>
    </citation>
    <scope>NUCLEOTIDE SEQUENCE [LARGE SCALE GENOMIC DNA]</scope>
    <source>
        <strain evidence="3">cv. Fuchu</strain>
    </source>
</reference>
<dbReference type="Proteomes" id="UP000585474">
    <property type="component" value="Unassembled WGS sequence"/>
</dbReference>
<keyword evidence="3" id="KW-1185">Reference proteome</keyword>